<comment type="catalytic activity">
    <reaction evidence="1">
        <text>ATP + protein L-histidine = ADP + protein N-phospho-L-histidine.</text>
        <dbReference type="EC" id="2.7.13.3"/>
    </reaction>
</comment>
<evidence type="ECO:0000313" key="8">
    <source>
        <dbReference type="Proteomes" id="UP001597512"/>
    </source>
</evidence>
<dbReference type="Pfam" id="PF02518">
    <property type="entry name" value="HATPase_c"/>
    <property type="match status" value="1"/>
</dbReference>
<feature type="domain" description="Histidine kinase" evidence="5">
    <location>
        <begin position="144"/>
        <end position="365"/>
    </location>
</feature>
<dbReference type="Gene3D" id="1.10.287.130">
    <property type="match status" value="1"/>
</dbReference>
<protein>
    <recommendedName>
        <fullName evidence="2">histidine kinase</fullName>
        <ecNumber evidence="2">2.7.13.3</ecNumber>
    </recommendedName>
</protein>
<dbReference type="EMBL" id="JBHUOM010000002">
    <property type="protein sequence ID" value="MFD2933856.1"/>
    <property type="molecule type" value="Genomic_DNA"/>
</dbReference>
<dbReference type="Gene3D" id="3.30.565.10">
    <property type="entry name" value="Histidine kinase-like ATPase, C-terminal domain"/>
    <property type="match status" value="1"/>
</dbReference>
<evidence type="ECO:0000256" key="1">
    <source>
        <dbReference type="ARBA" id="ARBA00000085"/>
    </source>
</evidence>
<dbReference type="Pfam" id="PF00072">
    <property type="entry name" value="Response_reg"/>
    <property type="match status" value="1"/>
</dbReference>
<evidence type="ECO:0000256" key="3">
    <source>
        <dbReference type="ARBA" id="ARBA00022553"/>
    </source>
</evidence>
<dbReference type="SUPFAM" id="SSF52172">
    <property type="entry name" value="CheY-like"/>
    <property type="match status" value="1"/>
</dbReference>
<evidence type="ECO:0000259" key="6">
    <source>
        <dbReference type="PROSITE" id="PS50110"/>
    </source>
</evidence>
<feature type="domain" description="Response regulatory" evidence="6">
    <location>
        <begin position="4"/>
        <end position="120"/>
    </location>
</feature>
<feature type="modified residue" description="4-aspartylphosphate" evidence="4">
    <location>
        <position position="53"/>
    </location>
</feature>
<accession>A0ABW6AEJ2</accession>
<gene>
    <name evidence="7" type="ORF">ACFS25_08695</name>
</gene>
<dbReference type="CDD" id="cd17574">
    <property type="entry name" value="REC_OmpR"/>
    <property type="match status" value="1"/>
</dbReference>
<dbReference type="PANTHER" id="PTHR43547:SF2">
    <property type="entry name" value="HYBRID SIGNAL TRANSDUCTION HISTIDINE KINASE C"/>
    <property type="match status" value="1"/>
</dbReference>
<name>A0ABW6AEJ2_9BACT</name>
<dbReference type="InterPro" id="IPR036890">
    <property type="entry name" value="HATPase_C_sf"/>
</dbReference>
<dbReference type="PROSITE" id="PS50109">
    <property type="entry name" value="HIS_KIN"/>
    <property type="match status" value="1"/>
</dbReference>
<evidence type="ECO:0000313" key="7">
    <source>
        <dbReference type="EMBL" id="MFD2933856.1"/>
    </source>
</evidence>
<keyword evidence="8" id="KW-1185">Reference proteome</keyword>
<dbReference type="Gene3D" id="3.40.50.2300">
    <property type="match status" value="1"/>
</dbReference>
<dbReference type="PANTHER" id="PTHR43547">
    <property type="entry name" value="TWO-COMPONENT HISTIDINE KINASE"/>
    <property type="match status" value="1"/>
</dbReference>
<evidence type="ECO:0000256" key="2">
    <source>
        <dbReference type="ARBA" id="ARBA00012438"/>
    </source>
</evidence>
<dbReference type="SUPFAM" id="SSF55874">
    <property type="entry name" value="ATPase domain of HSP90 chaperone/DNA topoisomerase II/histidine kinase"/>
    <property type="match status" value="1"/>
</dbReference>
<dbReference type="CDD" id="cd00082">
    <property type="entry name" value="HisKA"/>
    <property type="match status" value="1"/>
</dbReference>
<dbReference type="InterPro" id="IPR003661">
    <property type="entry name" value="HisK_dim/P_dom"/>
</dbReference>
<organism evidence="7 8">
    <name type="scientific">Spirosoma flavum</name>
    <dbReference type="NCBI Taxonomy" id="2048557"/>
    <lineage>
        <taxon>Bacteria</taxon>
        <taxon>Pseudomonadati</taxon>
        <taxon>Bacteroidota</taxon>
        <taxon>Cytophagia</taxon>
        <taxon>Cytophagales</taxon>
        <taxon>Cytophagaceae</taxon>
        <taxon>Spirosoma</taxon>
    </lineage>
</organism>
<proteinExistence type="predicted"/>
<evidence type="ECO:0000256" key="4">
    <source>
        <dbReference type="PROSITE-ProRule" id="PRU00169"/>
    </source>
</evidence>
<sequence length="372" mass="41420">MPTQILVIEDENQIRENIADLLSIKGFEVQTASNGREGISQALLSPPDLILCDIRMPEVDGYQVLEVIRGTHSLATVPFIFLTAKTDGLEIRQGMVLGADDYLTKPFTMNNLLLAIDSRLKREAVRKADLQAKLRDHRHTIGQLSSHEHNTPLSGIIGFSSLLLDNYEEFDSEEVIALLSMIKASGLRLKRSLDKQRLIEVLQLVNSSHPSYPSFSTGTTQIDIELVEKQMLAIKEWQNCEVTGHLEIEPATLSISSENLTIILTELLDNALKFSDGSTPIRLTGHRENGVYQLLITNQGQPFKPEDVDRIAPYVQFERQHYEQQGFGLGLAIVKNLLAFNQGVLKIGSSSHKETTVSVTIPLNLLSDNVTQ</sequence>
<dbReference type="SMART" id="SM00387">
    <property type="entry name" value="HATPase_c"/>
    <property type="match status" value="1"/>
</dbReference>
<dbReference type="SMART" id="SM00448">
    <property type="entry name" value="REC"/>
    <property type="match status" value="1"/>
</dbReference>
<comment type="caution">
    <text evidence="7">The sequence shown here is derived from an EMBL/GenBank/DDBJ whole genome shotgun (WGS) entry which is preliminary data.</text>
</comment>
<dbReference type="InterPro" id="IPR005467">
    <property type="entry name" value="His_kinase_dom"/>
</dbReference>
<dbReference type="InterPro" id="IPR036097">
    <property type="entry name" value="HisK_dim/P_sf"/>
</dbReference>
<dbReference type="SUPFAM" id="SSF47384">
    <property type="entry name" value="Homodimeric domain of signal transducing histidine kinase"/>
    <property type="match status" value="1"/>
</dbReference>
<dbReference type="PROSITE" id="PS50110">
    <property type="entry name" value="RESPONSE_REGULATORY"/>
    <property type="match status" value="1"/>
</dbReference>
<dbReference type="InterPro" id="IPR003594">
    <property type="entry name" value="HATPase_dom"/>
</dbReference>
<dbReference type="RefSeq" id="WP_381498733.1">
    <property type="nucleotide sequence ID" value="NZ_JBHUOM010000002.1"/>
</dbReference>
<dbReference type="InterPro" id="IPR001789">
    <property type="entry name" value="Sig_transdc_resp-reg_receiver"/>
</dbReference>
<keyword evidence="3 4" id="KW-0597">Phosphoprotein</keyword>
<dbReference type="EC" id="2.7.13.3" evidence="2"/>
<reference evidence="8" key="1">
    <citation type="journal article" date="2019" name="Int. J. Syst. Evol. Microbiol.">
        <title>The Global Catalogue of Microorganisms (GCM) 10K type strain sequencing project: providing services to taxonomists for standard genome sequencing and annotation.</title>
        <authorList>
            <consortium name="The Broad Institute Genomics Platform"/>
            <consortium name="The Broad Institute Genome Sequencing Center for Infectious Disease"/>
            <person name="Wu L."/>
            <person name="Ma J."/>
        </authorList>
    </citation>
    <scope>NUCLEOTIDE SEQUENCE [LARGE SCALE GENOMIC DNA]</scope>
    <source>
        <strain evidence="8">KCTC 52490</strain>
    </source>
</reference>
<dbReference type="Proteomes" id="UP001597512">
    <property type="component" value="Unassembled WGS sequence"/>
</dbReference>
<dbReference type="InterPro" id="IPR011006">
    <property type="entry name" value="CheY-like_superfamily"/>
</dbReference>
<evidence type="ECO:0000259" key="5">
    <source>
        <dbReference type="PROSITE" id="PS50109"/>
    </source>
</evidence>